<dbReference type="Pfam" id="PF07693">
    <property type="entry name" value="KAP_NTPase"/>
    <property type="match status" value="1"/>
</dbReference>
<dbReference type="AlphaFoldDB" id="A0A1I4UM86"/>
<dbReference type="SUPFAM" id="SSF52540">
    <property type="entry name" value="P-loop containing nucleoside triphosphate hydrolases"/>
    <property type="match status" value="1"/>
</dbReference>
<protein>
    <submittedName>
        <fullName evidence="2">AAA ATPase domain-containing protein</fullName>
    </submittedName>
</protein>
<name>A0A1I4UM86_9EURY</name>
<dbReference type="Gene3D" id="3.40.50.300">
    <property type="entry name" value="P-loop containing nucleotide triphosphate hydrolases"/>
    <property type="match status" value="1"/>
</dbReference>
<reference evidence="3" key="1">
    <citation type="submission" date="2016-10" db="EMBL/GenBank/DDBJ databases">
        <authorList>
            <person name="Varghese N."/>
            <person name="Submissions S."/>
        </authorList>
    </citation>
    <scope>NUCLEOTIDE SEQUENCE [LARGE SCALE GENOMIC DNA]</scope>
    <source>
        <strain evidence="3">Mob M</strain>
    </source>
</reference>
<dbReference type="RefSeq" id="WP_091937971.1">
    <property type="nucleotide sequence ID" value="NZ_FOUJ01000007.1"/>
</dbReference>
<feature type="domain" description="KAP NTPase" evidence="1">
    <location>
        <begin position="42"/>
        <end position="221"/>
    </location>
</feature>
<keyword evidence="3" id="KW-1185">Reference proteome</keyword>
<dbReference type="EMBL" id="FOUJ01000007">
    <property type="protein sequence ID" value="SFM90035.1"/>
    <property type="molecule type" value="Genomic_DNA"/>
</dbReference>
<accession>A0A1I4UM86</accession>
<organism evidence="2 3">
    <name type="scientific">Methanolobus profundi</name>
    <dbReference type="NCBI Taxonomy" id="487685"/>
    <lineage>
        <taxon>Archaea</taxon>
        <taxon>Methanobacteriati</taxon>
        <taxon>Methanobacteriota</taxon>
        <taxon>Stenosarchaea group</taxon>
        <taxon>Methanomicrobia</taxon>
        <taxon>Methanosarcinales</taxon>
        <taxon>Methanosarcinaceae</taxon>
        <taxon>Methanolobus</taxon>
    </lineage>
</organism>
<dbReference type="InterPro" id="IPR027417">
    <property type="entry name" value="P-loop_NTPase"/>
</dbReference>
<dbReference type="Proteomes" id="UP000198535">
    <property type="component" value="Unassembled WGS sequence"/>
</dbReference>
<evidence type="ECO:0000313" key="3">
    <source>
        <dbReference type="Proteomes" id="UP000198535"/>
    </source>
</evidence>
<evidence type="ECO:0000259" key="1">
    <source>
        <dbReference type="Pfam" id="PF07693"/>
    </source>
</evidence>
<evidence type="ECO:0000313" key="2">
    <source>
        <dbReference type="EMBL" id="SFM90035.1"/>
    </source>
</evidence>
<dbReference type="OrthoDB" id="142598at2157"/>
<gene>
    <name evidence="2" type="ORF">SAMN04488696_2785</name>
</gene>
<sequence length="424" mass="48520">MSDELKQIFMAFRPEQALKDEYLKRYYVGINENEKRIAKLKTILDLGLNEPMKLLFMGHRGSGKTTALNRLVSDLDGTYLVIFYDVIDLLDPNDVNYTDVLFSTLAKLIEAAEKENVTLSSGLKNRIEKWGSSIVKIETESEAASVWVGAGISTVLLNLFARMKSESETRYEIRKNITPKISELINIINDTIIEIESKCKPILVVIDNLEKTEQSNAMDIFVNHSTQITQPICKIIFTFPIGLRSCDQFSQIRSSFDYDIMYPNIKIRGRGQDIKEDEHFSEDVLSNRNFMRNIFELRGNLELIDPKALDYIIDISGGVLREYIRIIRDASLNSISSGKDIIDLISVEEVVNDLKNTYRSQLDDEDYETILDIIKDQRLKRDSKLVRLLHNLSVLEYANGENWCDANPVVRLILKEQSLLGEDG</sequence>
<dbReference type="STRING" id="487685.SAMN04488696_2785"/>
<dbReference type="InterPro" id="IPR011646">
    <property type="entry name" value="KAP_P-loop"/>
</dbReference>
<proteinExistence type="predicted"/>